<gene>
    <name evidence="1" type="ORF">MAE30S32_38950</name>
</gene>
<sequence>MIGSSKGFIRIENTIFIRIEENRRPSDIVINNKAAITGIDAEDMIDTSLSVRYRNFDIEGDKVTGRIIRIEV</sequence>
<evidence type="ECO:0000313" key="2">
    <source>
        <dbReference type="Proteomes" id="UP000321223"/>
    </source>
</evidence>
<reference evidence="1 2" key="1">
    <citation type="journal article" date="2019" name="Appl. Environ. Microbiol.">
        <title>Co-occurrence of broad and narrow host-range viruses infecting the toxic bloom-forming cyanobacterium Microcystis aeruginosa.</title>
        <authorList>
            <person name="Morimoto D."/>
            <person name="Tominaga K."/>
            <person name="Nishimura Y."/>
            <person name="Yoshida N."/>
            <person name="Kimura S."/>
            <person name="Sako Y."/>
            <person name="Yoshida T."/>
        </authorList>
    </citation>
    <scope>NUCLEOTIDE SEQUENCE [LARGE SCALE GENOMIC DNA]</scope>
    <source>
        <strain evidence="1 2">11-30S32</strain>
    </source>
</reference>
<evidence type="ECO:0000313" key="1">
    <source>
        <dbReference type="EMBL" id="GCA95243.1"/>
    </source>
</evidence>
<name>A0A510PP62_MICAE</name>
<dbReference type="EMBL" id="BHVU01000329">
    <property type="protein sequence ID" value="GCA95243.1"/>
    <property type="molecule type" value="Genomic_DNA"/>
</dbReference>
<dbReference type="Proteomes" id="UP000321223">
    <property type="component" value="Unassembled WGS sequence"/>
</dbReference>
<dbReference type="AlphaFoldDB" id="A0A510PP62"/>
<accession>A0A510PP62</accession>
<protein>
    <submittedName>
        <fullName evidence="1">Uncharacterized protein</fullName>
    </submittedName>
</protein>
<comment type="caution">
    <text evidence="1">The sequence shown here is derived from an EMBL/GenBank/DDBJ whole genome shotgun (WGS) entry which is preliminary data.</text>
</comment>
<proteinExistence type="predicted"/>
<organism evidence="1 2">
    <name type="scientific">Microcystis aeruginosa 11-30S32</name>
    <dbReference type="NCBI Taxonomy" id="2358142"/>
    <lineage>
        <taxon>Bacteria</taxon>
        <taxon>Bacillati</taxon>
        <taxon>Cyanobacteriota</taxon>
        <taxon>Cyanophyceae</taxon>
        <taxon>Oscillatoriophycideae</taxon>
        <taxon>Chroococcales</taxon>
        <taxon>Microcystaceae</taxon>
        <taxon>Microcystis</taxon>
    </lineage>
</organism>